<evidence type="ECO:0000313" key="3">
    <source>
        <dbReference type="Proteomes" id="UP000054107"/>
    </source>
</evidence>
<reference evidence="2 3" key="1">
    <citation type="submission" date="2014-09" db="EMBL/GenBank/DDBJ databases">
        <authorList>
            <person name="Ellenberger Sabrina"/>
        </authorList>
    </citation>
    <scope>NUCLEOTIDE SEQUENCE [LARGE SCALE GENOMIC DNA]</scope>
    <source>
        <strain evidence="2 3">CBS 412.66</strain>
    </source>
</reference>
<dbReference type="Proteomes" id="UP000054107">
    <property type="component" value="Unassembled WGS sequence"/>
</dbReference>
<evidence type="ECO:0000256" key="1">
    <source>
        <dbReference type="SAM" id="MobiDB-lite"/>
    </source>
</evidence>
<dbReference type="EMBL" id="LN734064">
    <property type="protein sequence ID" value="CEP19642.1"/>
    <property type="molecule type" value="Genomic_DNA"/>
</dbReference>
<name>A0A0B7NQC9_9FUNG</name>
<accession>A0A0B7NQC9</accession>
<organism evidence="2 3">
    <name type="scientific">Parasitella parasitica</name>
    <dbReference type="NCBI Taxonomy" id="35722"/>
    <lineage>
        <taxon>Eukaryota</taxon>
        <taxon>Fungi</taxon>
        <taxon>Fungi incertae sedis</taxon>
        <taxon>Mucoromycota</taxon>
        <taxon>Mucoromycotina</taxon>
        <taxon>Mucoromycetes</taxon>
        <taxon>Mucorales</taxon>
        <taxon>Mucorineae</taxon>
        <taxon>Mucoraceae</taxon>
        <taxon>Parasitella</taxon>
    </lineage>
</organism>
<gene>
    <name evidence="2" type="primary">PARPA_13958.1 scaffold 47512</name>
</gene>
<evidence type="ECO:0000313" key="2">
    <source>
        <dbReference type="EMBL" id="CEP19642.1"/>
    </source>
</evidence>
<feature type="region of interest" description="Disordered" evidence="1">
    <location>
        <begin position="1"/>
        <end position="29"/>
    </location>
</feature>
<keyword evidence="3" id="KW-1185">Reference proteome</keyword>
<protein>
    <submittedName>
        <fullName evidence="2">Uncharacterized protein</fullName>
    </submittedName>
</protein>
<dbReference type="AlphaFoldDB" id="A0A0B7NQC9"/>
<dbReference type="STRING" id="35722.A0A0B7NQC9"/>
<proteinExistence type="predicted"/>
<dbReference type="OrthoDB" id="2280514at2759"/>
<sequence>MSVPSTPQPHGEHEPLLTSSAAETPHADHFSSKVARPYLIGTVAHSLVIDITPVLDRKKEFISALSNFCDGSTHLWSVSELIIRKDNQRLFAEISVSPTLYQQLVQVPTLQL</sequence>